<proteinExistence type="predicted"/>
<keyword evidence="1" id="KW-0808">Transferase</keyword>
<dbReference type="GO" id="GO:0000271">
    <property type="term" value="P:polysaccharide biosynthetic process"/>
    <property type="evidence" value="ECO:0007669"/>
    <property type="project" value="InterPro"/>
</dbReference>
<dbReference type="EMBL" id="CP021111">
    <property type="protein sequence ID" value="ARP94063.1"/>
    <property type="molecule type" value="Genomic_DNA"/>
</dbReference>
<sequence>MTRPRLFLLTRGVRRIPRLAALLDDYELHGALPADAAPHDRVLLWGKRPSAIRAERRARACGLGVLHVEDGFLRSVGLGPSDPPLSIVADDVGLYLDAEHPSRLEILIPRPLTMQQRARANTLAAAWREGRLSKYNHARDAAPGLWRDSVLVVDQTMGDASILCGGADTSSFTRMLQAALDEHPHRRILLKVHPDVVSGRKRGHFDLSVLRGHARVTVLDRDLHPASLLDQVCAVYAVSSQLGFEALLWGLPVRLFGMPFYGGWGLTQDELPAPARRCPADIEQLIHAVLVEYCRYVDPETGERCQPETVMAWLALQRRMRQRFEPRIAAVGFSGWKRRYVREFFNGSDVHFVHNLRRLPEGHATAGWGSDALALRAAEAQGQSIRVEDGFLRSVGLGAELTRPISWVQDDLGIYYDATRPSRLERILAETRFPDSLVARAAQLRREIRAAGITKYNLTGAADWQRPASVRRVILVPGQVETDASIRYGANGIAGNIALLRAVREARPEAHILYKPHPDVAAGLRAAGRSEGDAGHWCDEIVGRVALPELLEHVDEVHALTSLAGFEALLRDKTVVTYGQPFYAGWGLTEDMSLTGAVRKRRGRLLALDELVAGVLILYPTYVSRITHRYTTPEQALRELKEWRSAATATPAWIRLIARVFRQA</sequence>
<dbReference type="STRING" id="463040.CAL15_06500"/>
<reference evidence="1 2" key="1">
    <citation type="submission" date="2017-05" db="EMBL/GenBank/DDBJ databases">
        <title>Complete and WGS of Bordetella genogroups.</title>
        <authorList>
            <person name="Spilker T."/>
            <person name="LiPuma J."/>
        </authorList>
    </citation>
    <scope>NUCLEOTIDE SEQUENCE [LARGE SCALE GENOMIC DNA]</scope>
    <source>
        <strain evidence="1 2">AU7206</strain>
    </source>
</reference>
<dbReference type="OrthoDB" id="543755at2"/>
<dbReference type="CDD" id="cd16439">
    <property type="entry name" value="beta_Kdo_transferase_KpsC_2"/>
    <property type="match status" value="1"/>
</dbReference>
<organism evidence="1 2">
    <name type="scientific">Bordetella genomosp. 13</name>
    <dbReference type="NCBI Taxonomy" id="463040"/>
    <lineage>
        <taxon>Bacteria</taxon>
        <taxon>Pseudomonadati</taxon>
        <taxon>Pseudomonadota</taxon>
        <taxon>Betaproteobacteria</taxon>
        <taxon>Burkholderiales</taxon>
        <taxon>Alcaligenaceae</taxon>
        <taxon>Bordetella</taxon>
    </lineage>
</organism>
<evidence type="ECO:0000313" key="1">
    <source>
        <dbReference type="EMBL" id="ARP94063.1"/>
    </source>
</evidence>
<name>A0A1W6Z9L5_9BORD</name>
<dbReference type="Proteomes" id="UP000194161">
    <property type="component" value="Chromosome"/>
</dbReference>
<dbReference type="AlphaFoldDB" id="A0A1W6Z9L5"/>
<evidence type="ECO:0000313" key="2">
    <source>
        <dbReference type="Proteomes" id="UP000194161"/>
    </source>
</evidence>
<keyword evidence="2" id="KW-1185">Reference proteome</keyword>
<gene>
    <name evidence="1" type="ORF">CAL15_06500</name>
</gene>
<dbReference type="GO" id="GO:0016740">
    <property type="term" value="F:transferase activity"/>
    <property type="evidence" value="ECO:0007669"/>
    <property type="project" value="UniProtKB-KW"/>
</dbReference>
<dbReference type="Pfam" id="PF05159">
    <property type="entry name" value="Capsule_synth"/>
    <property type="match status" value="3"/>
</dbReference>
<dbReference type="InterPro" id="IPR007833">
    <property type="entry name" value="Capsule_polysaccharide_synth"/>
</dbReference>
<dbReference type="CDD" id="cd16440">
    <property type="entry name" value="beta_Kdo_transferase_KpsC_1"/>
    <property type="match status" value="1"/>
</dbReference>
<protein>
    <submittedName>
        <fullName evidence="1">Beta-3-deoxy-D-manno-oct-2-ulosonic acid transferase</fullName>
    </submittedName>
</protein>
<accession>A0A1W6Z9L5</accession>
<dbReference type="GO" id="GO:0015774">
    <property type="term" value="P:polysaccharide transport"/>
    <property type="evidence" value="ECO:0007669"/>
    <property type="project" value="InterPro"/>
</dbReference>
<dbReference type="KEGG" id="bgm:CAL15_06500"/>